<organism evidence="1 2">
    <name type="scientific">Musca hytrovirus</name>
    <name type="common">isolate Musca domestica/United States/Boucias/-</name>
    <name type="synonym">MHV</name>
    <dbReference type="NCBI Taxonomy" id="523909"/>
    <lineage>
        <taxon>Viruses</taxon>
        <taxon>Viruses incertae sedis</taxon>
        <taxon>Naldaviricetes</taxon>
        <taxon>Lefavirales</taxon>
        <taxon>Hytrosaviridae</taxon>
        <taxon>Muscavirus</taxon>
        <taxon>Muscavirus musdomesticae</taxon>
    </lineage>
</organism>
<name>B2YG74_MHVB</name>
<accession>B2YG74</accession>
<protein>
    <submittedName>
        <fullName evidence="1">Uncharacterized protein</fullName>
    </submittedName>
</protein>
<dbReference type="GeneID" id="6295417"/>
<sequence>MEFINDLGPIGKFMYASNVSSFRYLNYYFDEQLHETNLDPSVHLMVNAKDTVPPETTCLMINVKISFERLNRLLCDTKITSVVFFKDMFVENIDTNAVCRNIQTVVCYNFVSLNMLNRFFPGVRAIYMFRQNETINGKRVQQQLLPVYMFENLHELHIYSSGSLFDLNAPLLEKLSVYSSFGTWTLDLEKFPHLHTLRIDEKIKVTNEHLLSRPWKILQFFPSSSSSSTPPLPSSPQATPLTFDKLQVEDLILPPQQPYVYNVSKSMAPSVFGVYVNNMSATRILNLDVVSVQVYDPIYPLKMCSLRFNSQFYKYFPFADEVNNNMVERFNIQRQRENLIMIFNFDFMYNIMDGDNNWSSWYNACIETYHRMPIIIQNGQLMLTDVGGGNNDVKEKTWPNTVTKIRKECCIFLPEEELIYINCSPMRLQTLVDKILMYRRQRFIINKLWLVTNGFEIKTKDIEERIENLVIIHNQVKMYINF</sequence>
<dbReference type="EMBL" id="EU522111">
    <property type="protein sequence ID" value="ACD03556.1"/>
    <property type="molecule type" value="Genomic_DNA"/>
</dbReference>
<gene>
    <name evidence="1" type="ORF">MdSGHV097</name>
</gene>
<dbReference type="RefSeq" id="YP_001883425.1">
    <property type="nucleotide sequence ID" value="NC_010671.1"/>
</dbReference>
<evidence type="ECO:0000313" key="1">
    <source>
        <dbReference type="EMBL" id="ACD03556.1"/>
    </source>
</evidence>
<keyword evidence="2" id="KW-1185">Reference proteome</keyword>
<organismHost>
    <name type="scientific">Musca domestica</name>
    <name type="common">House fly</name>
    <dbReference type="NCBI Taxonomy" id="7370"/>
</organismHost>
<dbReference type="KEGG" id="vg:6295417"/>
<proteinExistence type="predicted"/>
<reference evidence="1 2" key="1">
    <citation type="journal article" date="2008" name="Virology">
        <title>Sequence analysis of a non-classified, non-occluded DNA virus that causes salivary gland hypertrophy of Musca domestica, MdSGHV.</title>
        <authorList>
            <person name="Garcia-Maruniak A."/>
            <person name="Maruniak J.E."/>
            <person name="Farmerie W."/>
            <person name="Boucias D.G."/>
        </authorList>
    </citation>
    <scope>NUCLEOTIDE SEQUENCE [LARGE SCALE GENOMIC DNA]</scope>
    <source>
        <strain evidence="2">Isolate Musca domestica/United States/Boucias/-</strain>
    </source>
</reference>
<evidence type="ECO:0000313" key="2">
    <source>
        <dbReference type="Proteomes" id="UP000011274"/>
    </source>
</evidence>
<dbReference type="Proteomes" id="UP000011274">
    <property type="component" value="Segment"/>
</dbReference>